<feature type="domain" description="Mechanosensitive ion channel MscS C-terminal" evidence="9">
    <location>
        <begin position="251"/>
        <end position="336"/>
    </location>
</feature>
<comment type="caution">
    <text evidence="11">The sequence shown here is derived from an EMBL/GenBank/DDBJ whole genome shotgun (WGS) entry which is preliminary data.</text>
</comment>
<dbReference type="InterPro" id="IPR011066">
    <property type="entry name" value="MscS_channel_C_sf"/>
</dbReference>
<comment type="subcellular location">
    <subcellularLocation>
        <location evidence="1">Cell membrane</location>
        <topology evidence="1">Multi-pass membrane protein</topology>
    </subcellularLocation>
</comment>
<dbReference type="Pfam" id="PF21082">
    <property type="entry name" value="MS_channel_3rd"/>
    <property type="match status" value="1"/>
</dbReference>
<accession>A0A0Q3TMP4</accession>
<gene>
    <name evidence="11" type="ORF">AN964_18180</name>
</gene>
<keyword evidence="4 7" id="KW-0812">Transmembrane</keyword>
<dbReference type="PATRIC" id="fig|157838.3.peg.4032"/>
<evidence type="ECO:0000259" key="10">
    <source>
        <dbReference type="Pfam" id="PF21088"/>
    </source>
</evidence>
<dbReference type="EMBL" id="LJJC01000004">
    <property type="protein sequence ID" value="KQL55248.1"/>
    <property type="molecule type" value="Genomic_DNA"/>
</dbReference>
<dbReference type="InterPro" id="IPR023408">
    <property type="entry name" value="MscS_beta-dom_sf"/>
</dbReference>
<evidence type="ECO:0000256" key="5">
    <source>
        <dbReference type="ARBA" id="ARBA00022989"/>
    </source>
</evidence>
<evidence type="ECO:0000256" key="4">
    <source>
        <dbReference type="ARBA" id="ARBA00022692"/>
    </source>
</evidence>
<feature type="transmembrane region" description="Helical" evidence="7">
    <location>
        <begin position="134"/>
        <end position="155"/>
    </location>
</feature>
<keyword evidence="5 7" id="KW-1133">Transmembrane helix</keyword>
<dbReference type="Pfam" id="PF00924">
    <property type="entry name" value="MS_channel_2nd"/>
    <property type="match status" value="1"/>
</dbReference>
<protein>
    <submittedName>
        <fullName evidence="11">Mechanosensitive ion channel protein MscS</fullName>
    </submittedName>
</protein>
<dbReference type="RefSeq" id="WP_055741047.1">
    <property type="nucleotide sequence ID" value="NZ_JAAIWL010000005.1"/>
</dbReference>
<dbReference type="Proteomes" id="UP000051888">
    <property type="component" value="Unassembled WGS sequence"/>
</dbReference>
<evidence type="ECO:0000313" key="12">
    <source>
        <dbReference type="Proteomes" id="UP000051888"/>
    </source>
</evidence>
<evidence type="ECO:0000256" key="1">
    <source>
        <dbReference type="ARBA" id="ARBA00004651"/>
    </source>
</evidence>
<dbReference type="Gene3D" id="2.30.30.60">
    <property type="match status" value="1"/>
</dbReference>
<evidence type="ECO:0000259" key="9">
    <source>
        <dbReference type="Pfam" id="PF21082"/>
    </source>
</evidence>
<comment type="similarity">
    <text evidence="2">Belongs to the MscS (TC 1.A.23) family.</text>
</comment>
<evidence type="ECO:0000256" key="3">
    <source>
        <dbReference type="ARBA" id="ARBA00022475"/>
    </source>
</evidence>
<feature type="transmembrane region" description="Helical" evidence="7">
    <location>
        <begin position="89"/>
        <end position="114"/>
    </location>
</feature>
<dbReference type="InterPro" id="IPR006685">
    <property type="entry name" value="MscS_channel_2nd"/>
</dbReference>
<dbReference type="InterPro" id="IPR049278">
    <property type="entry name" value="MS_channel_C"/>
</dbReference>
<evidence type="ECO:0000313" key="11">
    <source>
        <dbReference type="EMBL" id="KQL55248.1"/>
    </source>
</evidence>
<dbReference type="Gene3D" id="1.10.287.1260">
    <property type="match status" value="1"/>
</dbReference>
<dbReference type="STRING" id="157838.AN964_18180"/>
<keyword evidence="3" id="KW-1003">Cell membrane</keyword>
<dbReference type="GO" id="GO:0005886">
    <property type="term" value="C:plasma membrane"/>
    <property type="evidence" value="ECO:0007669"/>
    <property type="project" value="UniProtKB-SubCell"/>
</dbReference>
<evidence type="ECO:0000256" key="2">
    <source>
        <dbReference type="ARBA" id="ARBA00008017"/>
    </source>
</evidence>
<feature type="transmembrane region" description="Helical" evidence="7">
    <location>
        <begin position="12"/>
        <end position="35"/>
    </location>
</feature>
<dbReference type="Gene3D" id="3.30.70.100">
    <property type="match status" value="1"/>
</dbReference>
<sequence length="358" mass="40829">MDIHTLKNWILSFNYISIIIIAAVVIGMLILRWILLTAFKKLPKHHAAFRSIVNWFTFYGTLIFLLLYFSKAKWMFAKIFKFGKVDITLFLIIVAVLIISLASRLSKISTNVLLPGIYNRYHLDKGTRYTFDRVVHYSIMIIAIIVSLTTVGINLSALTMFAGIISVGIGFGLQNIASNFISGVIILFERPIKVGDRVLIDNIIGDVEKINMRATIIKTVNNEHIIVPNSYFLGEKVVNRSFSDPRIRLAIPFSVAYGTDVEKVRDMLMEITREESLVSPAVLLDPEPSVSFVGFGDFGLNFELSLMIADYNQLGTIKSNINFRINKLFLEKKIEFPHQQRDLYIKSLDREVEKQHIF</sequence>
<reference evidence="11 12" key="1">
    <citation type="submission" date="2015-09" db="EMBL/GenBank/DDBJ databases">
        <title>Genome sequencing project for genomic taxonomy and phylogenomics of Bacillus-like bacteria.</title>
        <authorList>
            <person name="Liu B."/>
            <person name="Wang J."/>
            <person name="Zhu Y."/>
            <person name="Liu G."/>
            <person name="Chen Q."/>
            <person name="Chen Z."/>
            <person name="Lan J."/>
            <person name="Che J."/>
            <person name="Ge C."/>
            <person name="Shi H."/>
            <person name="Pan Z."/>
            <person name="Liu X."/>
        </authorList>
    </citation>
    <scope>NUCLEOTIDE SEQUENCE [LARGE SCALE GENOMIC DNA]</scope>
    <source>
        <strain evidence="11 12">LMG 18435</strain>
    </source>
</reference>
<evidence type="ECO:0000256" key="7">
    <source>
        <dbReference type="SAM" id="Phobius"/>
    </source>
</evidence>
<feature type="domain" description="Mechanosensitive ion channel transmembrane helices 2/3" evidence="10">
    <location>
        <begin position="137"/>
        <end position="174"/>
    </location>
</feature>
<dbReference type="PANTHER" id="PTHR30347:SF1">
    <property type="entry name" value="MECHANOSENSITIVE CHANNEL MSCK"/>
    <property type="match status" value="1"/>
</dbReference>
<dbReference type="PANTHER" id="PTHR30347">
    <property type="entry name" value="POTASSIUM CHANNEL RELATED"/>
    <property type="match status" value="1"/>
</dbReference>
<dbReference type="InterPro" id="IPR052702">
    <property type="entry name" value="MscS-like_channel"/>
</dbReference>
<dbReference type="InterPro" id="IPR049142">
    <property type="entry name" value="MS_channel_1st"/>
</dbReference>
<dbReference type="InterPro" id="IPR011014">
    <property type="entry name" value="MscS_channel_TM-2"/>
</dbReference>
<organism evidence="11 12">
    <name type="scientific">Heyndrickxia shackletonii</name>
    <dbReference type="NCBI Taxonomy" id="157838"/>
    <lineage>
        <taxon>Bacteria</taxon>
        <taxon>Bacillati</taxon>
        <taxon>Bacillota</taxon>
        <taxon>Bacilli</taxon>
        <taxon>Bacillales</taxon>
        <taxon>Bacillaceae</taxon>
        <taxon>Heyndrickxia</taxon>
    </lineage>
</organism>
<feature type="domain" description="Mechanosensitive ion channel MscS" evidence="8">
    <location>
        <begin position="175"/>
        <end position="240"/>
    </location>
</feature>
<dbReference type="GO" id="GO:0055085">
    <property type="term" value="P:transmembrane transport"/>
    <property type="evidence" value="ECO:0007669"/>
    <property type="project" value="InterPro"/>
</dbReference>
<dbReference type="SUPFAM" id="SSF82861">
    <property type="entry name" value="Mechanosensitive channel protein MscS (YggB), transmembrane region"/>
    <property type="match status" value="1"/>
</dbReference>
<name>A0A0Q3TMP4_9BACI</name>
<dbReference type="OrthoDB" id="9809206at2"/>
<dbReference type="SUPFAM" id="SSF82689">
    <property type="entry name" value="Mechanosensitive channel protein MscS (YggB), C-terminal domain"/>
    <property type="match status" value="1"/>
</dbReference>
<keyword evidence="6 7" id="KW-0472">Membrane</keyword>
<evidence type="ECO:0000256" key="6">
    <source>
        <dbReference type="ARBA" id="ARBA00023136"/>
    </source>
</evidence>
<evidence type="ECO:0000259" key="8">
    <source>
        <dbReference type="Pfam" id="PF00924"/>
    </source>
</evidence>
<feature type="transmembrane region" description="Helical" evidence="7">
    <location>
        <begin position="161"/>
        <end position="188"/>
    </location>
</feature>
<dbReference type="InterPro" id="IPR010920">
    <property type="entry name" value="LSM_dom_sf"/>
</dbReference>
<dbReference type="SUPFAM" id="SSF50182">
    <property type="entry name" value="Sm-like ribonucleoproteins"/>
    <property type="match status" value="1"/>
</dbReference>
<dbReference type="Pfam" id="PF21088">
    <property type="entry name" value="MS_channel_1st"/>
    <property type="match status" value="1"/>
</dbReference>
<keyword evidence="12" id="KW-1185">Reference proteome</keyword>
<dbReference type="AlphaFoldDB" id="A0A0Q3TMP4"/>
<feature type="transmembrane region" description="Helical" evidence="7">
    <location>
        <begin position="47"/>
        <end position="69"/>
    </location>
</feature>
<proteinExistence type="inferred from homology"/>